<feature type="signal peptide" evidence="1">
    <location>
        <begin position="1"/>
        <end position="19"/>
    </location>
</feature>
<evidence type="ECO:0000313" key="2">
    <source>
        <dbReference type="EMBL" id="MDU0355086.1"/>
    </source>
</evidence>
<gene>
    <name evidence="2" type="ORF">RS130_15315</name>
</gene>
<comment type="caution">
    <text evidence="2">The sequence shown here is derived from an EMBL/GenBank/DDBJ whole genome shotgun (WGS) entry which is preliminary data.</text>
</comment>
<dbReference type="EMBL" id="JAWDIO010000002">
    <property type="protein sequence ID" value="MDU0355086.1"/>
    <property type="molecule type" value="Genomic_DNA"/>
</dbReference>
<sequence>MIKYGVLLLLCCISWSARSKVLDVDYASFYSHVSKINKEETNKLRFAFGFKHIAQDRLCNLVEANIVTQKQTIPLTIENGVRFTVPTDKVLKMAKAVVAIEFADNVNQCDMSVQLETKPNILQQEYTYKELRSLLSQYKAFFANMGSFMSFMMPSATGLVMHFSEQVNLSEANATLLDKEGNLTLDQAWFEQEQGLSLPIMPLRITALVEK</sequence>
<reference evidence="2 3" key="1">
    <citation type="submission" date="2023-10" db="EMBL/GenBank/DDBJ databases">
        <title>Glaciecola aquimarina strain GGW-M5 nov., isolated from a coastal seawater.</title>
        <authorList>
            <person name="Bayburt H."/>
            <person name="Kim J.M."/>
            <person name="Choi B.J."/>
            <person name="Jeon C.O."/>
        </authorList>
    </citation>
    <scope>NUCLEOTIDE SEQUENCE [LARGE SCALE GENOMIC DNA]</scope>
    <source>
        <strain evidence="2 3">KCTC 32108</strain>
    </source>
</reference>
<keyword evidence="1" id="KW-0732">Signal</keyword>
<evidence type="ECO:0000256" key="1">
    <source>
        <dbReference type="SAM" id="SignalP"/>
    </source>
</evidence>
<dbReference type="RefSeq" id="WP_316026641.1">
    <property type="nucleotide sequence ID" value="NZ_JAWDIO010000002.1"/>
</dbReference>
<dbReference type="Pfam" id="PF11205">
    <property type="entry name" value="DUF2987"/>
    <property type="match status" value="1"/>
</dbReference>
<dbReference type="Proteomes" id="UP001247805">
    <property type="component" value="Unassembled WGS sequence"/>
</dbReference>
<organism evidence="2 3">
    <name type="scientific">Paraglaciecola aquimarina</name>
    <dbReference type="NCBI Taxonomy" id="1235557"/>
    <lineage>
        <taxon>Bacteria</taxon>
        <taxon>Pseudomonadati</taxon>
        <taxon>Pseudomonadota</taxon>
        <taxon>Gammaproteobacteria</taxon>
        <taxon>Alteromonadales</taxon>
        <taxon>Alteromonadaceae</taxon>
        <taxon>Paraglaciecola</taxon>
    </lineage>
</organism>
<proteinExistence type="predicted"/>
<name>A0ABU3SYM0_9ALTE</name>
<dbReference type="InterPro" id="IPR021370">
    <property type="entry name" value="DUF2987"/>
</dbReference>
<keyword evidence="3" id="KW-1185">Reference proteome</keyword>
<evidence type="ECO:0000313" key="3">
    <source>
        <dbReference type="Proteomes" id="UP001247805"/>
    </source>
</evidence>
<feature type="chain" id="PRO_5046471990" evidence="1">
    <location>
        <begin position="20"/>
        <end position="211"/>
    </location>
</feature>
<protein>
    <submittedName>
        <fullName evidence="2">DUF2987 domain-containing protein</fullName>
    </submittedName>
</protein>
<accession>A0ABU3SYM0</accession>